<evidence type="ECO:0000256" key="5">
    <source>
        <dbReference type="ARBA" id="ARBA00022801"/>
    </source>
</evidence>
<dbReference type="CDD" id="cd05656">
    <property type="entry name" value="M42_Frv"/>
    <property type="match status" value="1"/>
</dbReference>
<evidence type="ECO:0000313" key="10">
    <source>
        <dbReference type="EMBL" id="CEJ08273.1"/>
    </source>
</evidence>
<evidence type="ECO:0000256" key="1">
    <source>
        <dbReference type="ARBA" id="ARBA00006272"/>
    </source>
</evidence>
<keyword evidence="5" id="KW-0378">Hydrolase</keyword>
<evidence type="ECO:0000256" key="6">
    <source>
        <dbReference type="PIRNR" id="PIRNR001123"/>
    </source>
</evidence>
<dbReference type="Pfam" id="PF05343">
    <property type="entry name" value="Peptidase_M42"/>
    <property type="match status" value="1"/>
</dbReference>
<reference evidence="10" key="1">
    <citation type="submission" date="2014-11" db="EMBL/GenBank/DDBJ databases">
        <authorList>
            <person name="Hornung B.V."/>
        </authorList>
    </citation>
    <scope>NUCLEOTIDE SEQUENCE</scope>
    <source>
        <strain evidence="10">INE</strain>
    </source>
</reference>
<dbReference type="EMBL" id="CDGJ01000078">
    <property type="protein sequence ID" value="CEJ08273.1"/>
    <property type="molecule type" value="Genomic_DNA"/>
</dbReference>
<feature type="binding site" evidence="8">
    <location>
        <position position="207"/>
    </location>
    <ligand>
        <name>Zn(2+)</name>
        <dbReference type="ChEBI" id="CHEBI:29105"/>
        <label>2</label>
    </ligand>
</feature>
<dbReference type="InterPro" id="IPR051464">
    <property type="entry name" value="Peptidase_M42_aminopept"/>
</dbReference>
<dbReference type="AlphaFoldDB" id="A0A8S0VXG9"/>
<dbReference type="SUPFAM" id="SSF53187">
    <property type="entry name" value="Zn-dependent exopeptidases"/>
    <property type="match status" value="1"/>
</dbReference>
<keyword evidence="11" id="KW-1185">Reference proteome</keyword>
<comment type="similarity">
    <text evidence="1 6">Belongs to the peptidase M42 family.</text>
</comment>
<dbReference type="InterPro" id="IPR023367">
    <property type="entry name" value="Peptidase_M42_dom2"/>
</dbReference>
<dbReference type="Proteomes" id="UP000836597">
    <property type="component" value="Chromosome"/>
</dbReference>
<protein>
    <submittedName>
        <fullName evidence="9">Peptidase M42, domain 2</fullName>
    </submittedName>
    <submittedName>
        <fullName evidence="10">Tetrahedral aminopeptidase</fullName>
    </submittedName>
</protein>
<proteinExistence type="inferred from homology"/>
<dbReference type="EMBL" id="LR746496">
    <property type="protein sequence ID" value="CAA7601883.1"/>
    <property type="molecule type" value="Genomic_DNA"/>
</dbReference>
<gene>
    <name evidence="9" type="ORF">DEACI_2553</name>
    <name evidence="10" type="ORF">DEACI_2749</name>
</gene>
<feature type="binding site" evidence="8">
    <location>
        <position position="177"/>
    </location>
    <ligand>
        <name>Zn(2+)</name>
        <dbReference type="ChEBI" id="CHEBI:29105"/>
        <label>2</label>
    </ligand>
</feature>
<dbReference type="PIRSF" id="PIRSF001123">
    <property type="entry name" value="PepA_GA"/>
    <property type="match status" value="1"/>
</dbReference>
<dbReference type="PANTHER" id="PTHR32481:SF0">
    <property type="entry name" value="AMINOPEPTIDASE YPDE-RELATED"/>
    <property type="match status" value="1"/>
</dbReference>
<evidence type="ECO:0000256" key="2">
    <source>
        <dbReference type="ARBA" id="ARBA00022438"/>
    </source>
</evidence>
<keyword evidence="2 10" id="KW-0031">Aminopeptidase</keyword>
<dbReference type="KEGG" id="aacx:DEACI_2553"/>
<dbReference type="Gene3D" id="2.40.30.40">
    <property type="entry name" value="Peptidase M42, domain 2"/>
    <property type="match status" value="1"/>
</dbReference>
<evidence type="ECO:0000256" key="3">
    <source>
        <dbReference type="ARBA" id="ARBA00022670"/>
    </source>
</evidence>
<evidence type="ECO:0000313" key="9">
    <source>
        <dbReference type="EMBL" id="CAA7601883.1"/>
    </source>
</evidence>
<dbReference type="SUPFAM" id="SSF101821">
    <property type="entry name" value="Aminopeptidase/glucanase lid domain"/>
    <property type="match status" value="1"/>
</dbReference>
<evidence type="ECO:0000256" key="8">
    <source>
        <dbReference type="PIRSR" id="PIRSR001123-2"/>
    </source>
</evidence>
<feature type="binding site" evidence="8">
    <location>
        <position position="229"/>
    </location>
    <ligand>
        <name>Zn(2+)</name>
        <dbReference type="ChEBI" id="CHEBI:29105"/>
        <label>1</label>
    </ligand>
</feature>
<dbReference type="GO" id="GO:0006508">
    <property type="term" value="P:proteolysis"/>
    <property type="evidence" value="ECO:0007669"/>
    <property type="project" value="UniProtKB-KW"/>
</dbReference>
<dbReference type="InterPro" id="IPR008007">
    <property type="entry name" value="Peptidase_M42"/>
</dbReference>
<dbReference type="Gene3D" id="3.40.630.10">
    <property type="entry name" value="Zn peptidases"/>
    <property type="match status" value="1"/>
</dbReference>
<feature type="active site" description="Proton acceptor" evidence="7">
    <location>
        <position position="206"/>
    </location>
</feature>
<dbReference type="GO" id="GO:0004177">
    <property type="term" value="F:aminopeptidase activity"/>
    <property type="evidence" value="ECO:0007669"/>
    <property type="project" value="UniProtKB-UniRule"/>
</dbReference>
<keyword evidence="3" id="KW-0645">Protease</keyword>
<feature type="binding site" evidence="8">
    <location>
        <position position="315"/>
    </location>
    <ligand>
        <name>Zn(2+)</name>
        <dbReference type="ChEBI" id="CHEBI:29105"/>
        <label>2</label>
    </ligand>
</feature>
<comment type="cofactor">
    <cofactor evidence="8">
        <name>a divalent metal cation</name>
        <dbReference type="ChEBI" id="CHEBI:60240"/>
    </cofactor>
    <text evidence="8">Binds 2 divalent metal cations per subunit.</text>
</comment>
<reference evidence="9" key="2">
    <citation type="submission" date="2020-01" db="EMBL/GenBank/DDBJ databases">
        <authorList>
            <person name="Hornung B."/>
        </authorList>
    </citation>
    <scope>NUCLEOTIDE SEQUENCE</scope>
    <source>
        <strain evidence="9">PacBioINE</strain>
    </source>
</reference>
<accession>A0A8S0VXG9</accession>
<sequence>MTMTKQTVSPGENPLDYALLKRLCQAFGPSGSEEEVSSLIREAVSPYCDRLETDSMGNLLALRHGNGKKIMVAAHMDEIGLMVTHIDEKGFLRFTAVGAVRIFDLPYRRVRLKNGRGGTIGLEKLEKISDIALSKLYIDIGVSSRAQAEENVRVGDMLVFVGDYEELGSRVMSKALDDRIGCFVAIEALKRTKSEQELAFAFTVQEELGARGARVAAFALSPDLGLAVDATSTGDTPEAPRMDVRLGAGVGIKVLDHSLVTPPRIKRWMAATAENRGIDYQWEVLEKGGTDSGAIHLTKGGIPAGTVSIPMRRVHSPSEMVDRHDVEAAVALLSALLEENDGI</sequence>
<evidence type="ECO:0000313" key="11">
    <source>
        <dbReference type="Proteomes" id="UP001071230"/>
    </source>
</evidence>
<evidence type="ECO:0000256" key="7">
    <source>
        <dbReference type="PIRSR" id="PIRSR001123-1"/>
    </source>
</evidence>
<organism evidence="9">
    <name type="scientific">Acididesulfobacillus acetoxydans</name>
    <dbReference type="NCBI Taxonomy" id="1561005"/>
    <lineage>
        <taxon>Bacteria</taxon>
        <taxon>Bacillati</taxon>
        <taxon>Bacillota</taxon>
        <taxon>Clostridia</taxon>
        <taxon>Eubacteriales</taxon>
        <taxon>Peptococcaceae</taxon>
        <taxon>Acididesulfobacillus</taxon>
    </lineage>
</organism>
<dbReference type="Proteomes" id="UP001071230">
    <property type="component" value="Unassembled WGS sequence"/>
</dbReference>
<dbReference type="PANTHER" id="PTHR32481">
    <property type="entry name" value="AMINOPEPTIDASE"/>
    <property type="match status" value="1"/>
</dbReference>
<dbReference type="GO" id="GO:0046872">
    <property type="term" value="F:metal ion binding"/>
    <property type="evidence" value="ECO:0007669"/>
    <property type="project" value="UniProtKB-UniRule"/>
</dbReference>
<keyword evidence="4 8" id="KW-0479">Metal-binding</keyword>
<evidence type="ECO:0000256" key="4">
    <source>
        <dbReference type="ARBA" id="ARBA00022723"/>
    </source>
</evidence>
<name>A0A8S0VXG9_9FIRM</name>
<feature type="binding site" evidence="8">
    <location>
        <position position="75"/>
    </location>
    <ligand>
        <name>Zn(2+)</name>
        <dbReference type="ChEBI" id="CHEBI:29105"/>
        <label>1</label>
    </ligand>
</feature>
<feature type="binding site" evidence="8">
    <location>
        <position position="177"/>
    </location>
    <ligand>
        <name>Zn(2+)</name>
        <dbReference type="ChEBI" id="CHEBI:29105"/>
        <label>1</label>
    </ligand>
</feature>